<dbReference type="Pfam" id="PF01547">
    <property type="entry name" value="SBP_bac_1"/>
    <property type="match status" value="1"/>
</dbReference>
<protein>
    <submittedName>
        <fullName evidence="6">Sugar ABC transporter substrate-binding protein</fullName>
    </submittedName>
</protein>
<evidence type="ECO:0000256" key="4">
    <source>
        <dbReference type="ARBA" id="ARBA00023139"/>
    </source>
</evidence>
<keyword evidence="4" id="KW-0564">Palmitate</keyword>
<dbReference type="Gene3D" id="3.40.190.10">
    <property type="entry name" value="Periplasmic binding protein-like II"/>
    <property type="match status" value="1"/>
</dbReference>
<dbReference type="EMBL" id="BMPI01000034">
    <property type="protein sequence ID" value="GGM52010.1"/>
    <property type="molecule type" value="Genomic_DNA"/>
</dbReference>
<evidence type="ECO:0000313" key="7">
    <source>
        <dbReference type="Proteomes" id="UP000642070"/>
    </source>
</evidence>
<dbReference type="AlphaFoldDB" id="A0A917U356"/>
<evidence type="ECO:0000313" key="6">
    <source>
        <dbReference type="EMBL" id="GGM52010.1"/>
    </source>
</evidence>
<accession>A0A917U356</accession>
<dbReference type="CDD" id="cd13585">
    <property type="entry name" value="PBP2_TMBP_like"/>
    <property type="match status" value="1"/>
</dbReference>
<reference evidence="6" key="2">
    <citation type="submission" date="2020-09" db="EMBL/GenBank/DDBJ databases">
        <authorList>
            <person name="Sun Q."/>
            <person name="Ohkuma M."/>
        </authorList>
    </citation>
    <scope>NUCLEOTIDE SEQUENCE</scope>
    <source>
        <strain evidence="6">JCM 19831</strain>
    </source>
</reference>
<sequence length="425" mass="46019">MGAAALALTTLSATTACSDDNTSSSADGKVTLEFWSWVDDIGKAVDLWNSKNPNIQVHLNSVPGGSQGTYTKMYAAVKAGNAPDVGQIEYAFLPNFAQLGDLVDISSYVTPETKAAFPEWTWTQVSGGKAIYAIPQDIAPMGLFYRKDLFAAAGITAPPATWQEYARDAELVKAKFPNAYITNFPTNQGDWFTGLVWQAGGAWFTQQGDKWGVSINDDASKKVAGYWQDLVDRKLVKAEGFWSDGWNKELQDGTLATWIVGAWGGPNLQKAAPDTSGKWAAAPMPQWTAGANQTGNWGGSTNVVLKGSKHPEQAAKFIQWLNTDPESISMLATASGLYMATSNWTKTDTYHASFDFFGGQKIYETFGAQTLAPTWRWGPTMSDSFTFFQDATGRMESGRGTINDALTQTQDKTVTAMKSAGFPVA</sequence>
<evidence type="ECO:0000256" key="3">
    <source>
        <dbReference type="ARBA" id="ARBA00023136"/>
    </source>
</evidence>
<dbReference type="InterPro" id="IPR050490">
    <property type="entry name" value="Bact_solute-bd_prot1"/>
</dbReference>
<evidence type="ECO:0000256" key="1">
    <source>
        <dbReference type="ARBA" id="ARBA00022475"/>
    </source>
</evidence>
<reference evidence="6" key="1">
    <citation type="journal article" date="2014" name="Int. J. Syst. Evol. Microbiol.">
        <title>Complete genome sequence of Corynebacterium casei LMG S-19264T (=DSM 44701T), isolated from a smear-ripened cheese.</title>
        <authorList>
            <consortium name="US DOE Joint Genome Institute (JGI-PGF)"/>
            <person name="Walter F."/>
            <person name="Albersmeier A."/>
            <person name="Kalinowski J."/>
            <person name="Ruckert C."/>
        </authorList>
    </citation>
    <scope>NUCLEOTIDE SEQUENCE</scope>
    <source>
        <strain evidence="6">JCM 19831</strain>
    </source>
</reference>
<organism evidence="6 7">
    <name type="scientific">Dactylosporangium sucinum</name>
    <dbReference type="NCBI Taxonomy" id="1424081"/>
    <lineage>
        <taxon>Bacteria</taxon>
        <taxon>Bacillati</taxon>
        <taxon>Actinomycetota</taxon>
        <taxon>Actinomycetes</taxon>
        <taxon>Micromonosporales</taxon>
        <taxon>Micromonosporaceae</taxon>
        <taxon>Dactylosporangium</taxon>
    </lineage>
</organism>
<keyword evidence="3" id="KW-0472">Membrane</keyword>
<keyword evidence="2" id="KW-0732">Signal</keyword>
<keyword evidence="1" id="KW-1003">Cell membrane</keyword>
<dbReference type="PANTHER" id="PTHR43649">
    <property type="entry name" value="ARABINOSE-BINDING PROTEIN-RELATED"/>
    <property type="match status" value="1"/>
</dbReference>
<dbReference type="SUPFAM" id="SSF53850">
    <property type="entry name" value="Periplasmic binding protein-like II"/>
    <property type="match status" value="1"/>
</dbReference>
<comment type="caution">
    <text evidence="6">The sequence shown here is derived from an EMBL/GenBank/DDBJ whole genome shotgun (WGS) entry which is preliminary data.</text>
</comment>
<keyword evidence="7" id="KW-1185">Reference proteome</keyword>
<evidence type="ECO:0000256" key="2">
    <source>
        <dbReference type="ARBA" id="ARBA00022729"/>
    </source>
</evidence>
<dbReference type="Proteomes" id="UP000642070">
    <property type="component" value="Unassembled WGS sequence"/>
</dbReference>
<evidence type="ECO:0000256" key="5">
    <source>
        <dbReference type="ARBA" id="ARBA00023288"/>
    </source>
</evidence>
<proteinExistence type="predicted"/>
<keyword evidence="5" id="KW-0449">Lipoprotein</keyword>
<dbReference type="InterPro" id="IPR006059">
    <property type="entry name" value="SBP"/>
</dbReference>
<name>A0A917U356_9ACTN</name>
<dbReference type="RefSeq" id="WP_190253517.1">
    <property type="nucleotide sequence ID" value="NZ_JBHMED010000012.1"/>
</dbReference>
<dbReference type="PANTHER" id="PTHR43649:SF33">
    <property type="entry name" value="POLYGALACTURONAN_RHAMNOGALACTURONAN-BINDING PROTEIN YTCQ"/>
    <property type="match status" value="1"/>
</dbReference>
<gene>
    <name evidence="6" type="ORF">GCM10007977_062100</name>
</gene>